<feature type="domain" description="Uroporphyrinogen decarboxylase (URO-D)" evidence="1">
    <location>
        <begin position="110"/>
        <end position="356"/>
    </location>
</feature>
<dbReference type="PANTHER" id="PTHR47099">
    <property type="entry name" value="METHYLCOBAMIDE:COM METHYLTRANSFERASE MTBA"/>
    <property type="match status" value="1"/>
</dbReference>
<dbReference type="GO" id="GO:0004853">
    <property type="term" value="F:uroporphyrinogen decarboxylase activity"/>
    <property type="evidence" value="ECO:0007669"/>
    <property type="project" value="InterPro"/>
</dbReference>
<evidence type="ECO:0000313" key="3">
    <source>
        <dbReference type="Proteomes" id="UP000188181"/>
    </source>
</evidence>
<dbReference type="KEGG" id="pbas:SMSP2_01298"/>
<reference evidence="3" key="1">
    <citation type="submission" date="2017-02" db="EMBL/GenBank/DDBJ databases">
        <title>Comparative genomics and description of representatives of a novel lineage of planctomycetes thriving in anoxic sediments.</title>
        <authorList>
            <person name="Spring S."/>
            <person name="Bunk B."/>
            <person name="Sproer C."/>
        </authorList>
    </citation>
    <scope>NUCLEOTIDE SEQUENCE [LARGE SCALE GENOMIC DNA]</scope>
    <source>
        <strain evidence="3">SM-Chi-D1</strain>
    </source>
</reference>
<dbReference type="GO" id="GO:0032259">
    <property type="term" value="P:methylation"/>
    <property type="evidence" value="ECO:0007669"/>
    <property type="project" value="UniProtKB-KW"/>
</dbReference>
<dbReference type="OrthoDB" id="9778540at2"/>
<organism evidence="2 3">
    <name type="scientific">Limihaloglobus sulfuriphilus</name>
    <dbReference type="NCBI Taxonomy" id="1851148"/>
    <lineage>
        <taxon>Bacteria</taxon>
        <taxon>Pseudomonadati</taxon>
        <taxon>Planctomycetota</taxon>
        <taxon>Phycisphaerae</taxon>
        <taxon>Sedimentisphaerales</taxon>
        <taxon>Sedimentisphaeraceae</taxon>
        <taxon>Limihaloglobus</taxon>
    </lineage>
</organism>
<evidence type="ECO:0000313" key="2">
    <source>
        <dbReference type="EMBL" id="AQQ70934.1"/>
    </source>
</evidence>
<dbReference type="EMBL" id="CP019646">
    <property type="protein sequence ID" value="AQQ70934.1"/>
    <property type="molecule type" value="Genomic_DNA"/>
</dbReference>
<accession>A0A1Q2ME65</accession>
<gene>
    <name evidence="2" type="ORF">SMSP2_01298</name>
</gene>
<keyword evidence="3" id="KW-1185">Reference proteome</keyword>
<dbReference type="InterPro" id="IPR038071">
    <property type="entry name" value="UROD/MetE-like_sf"/>
</dbReference>
<dbReference type="Gene3D" id="3.20.20.210">
    <property type="match status" value="1"/>
</dbReference>
<dbReference type="GO" id="GO:0006779">
    <property type="term" value="P:porphyrin-containing compound biosynthetic process"/>
    <property type="evidence" value="ECO:0007669"/>
    <property type="project" value="InterPro"/>
</dbReference>
<name>A0A1Q2ME65_9BACT</name>
<dbReference type="Pfam" id="PF01208">
    <property type="entry name" value="URO-D"/>
    <property type="match status" value="1"/>
</dbReference>
<keyword evidence="2" id="KW-0808">Transferase</keyword>
<dbReference type="Proteomes" id="UP000188181">
    <property type="component" value="Chromosome"/>
</dbReference>
<keyword evidence="2" id="KW-0489">Methyltransferase</keyword>
<dbReference type="STRING" id="1851148.SMSP2_01298"/>
<protein>
    <submittedName>
        <fullName evidence="2">Methylcobalamin:coenzyme M methyltransferase</fullName>
    </submittedName>
</protein>
<dbReference type="InterPro" id="IPR000257">
    <property type="entry name" value="Uroporphyrinogen_deCOase"/>
</dbReference>
<dbReference type="PANTHER" id="PTHR47099:SF1">
    <property type="entry name" value="METHYLCOBAMIDE:COM METHYLTRANSFERASE MTBA"/>
    <property type="match status" value="1"/>
</dbReference>
<sequence>MQFNRQQYLDLMSGHDCSRQMFVELFGPLIGLEEEWAAQGATQDELDMIAFDWDYVDFIDCGANAFFLGKVTEPKILEENDNSIIAVDSLGRKTKLCKGSSTLPLPLDWPVKDMQSWEKIKPLFKYSDARIDEKSILHAKKRQQEDGYIVTANIFGAFDTIRMLMGDENACIVYYTDPDLALNILNTITEMTLKVFEQTLKKIHVDQLMTHEDMAGKSGPLVGPKQIEEFYKPYYHKVWDLFESHGTPIFQMDSDGNIENIIDVLMECGINSVYPVEPAAGMDIVKLRKKYGNQLMMFGGIDKHVLRGTKEDIRRELEYKMQPIMQQGGMVFGLDHRIPNGTPLENYRYYVDLGRELLGIEPRTKNQKGWQRMAFCGESIT</sequence>
<dbReference type="InterPro" id="IPR052024">
    <property type="entry name" value="Methanogen_methyltrans"/>
</dbReference>
<dbReference type="SUPFAM" id="SSF51726">
    <property type="entry name" value="UROD/MetE-like"/>
    <property type="match status" value="1"/>
</dbReference>
<dbReference type="AlphaFoldDB" id="A0A1Q2ME65"/>
<proteinExistence type="predicted"/>
<evidence type="ECO:0000259" key="1">
    <source>
        <dbReference type="Pfam" id="PF01208"/>
    </source>
</evidence>
<dbReference type="GO" id="GO:0008168">
    <property type="term" value="F:methyltransferase activity"/>
    <property type="evidence" value="ECO:0007669"/>
    <property type="project" value="UniProtKB-KW"/>
</dbReference>